<keyword evidence="4 9" id="KW-0808">Transferase</keyword>
<sequence>MMKSSHGLRQWPRLLLALVFGAGGTLAFSPFDIWFFALTALTALLLLTLNRTAKQACAIGFAWGLGLFGSGVNWVYVSIADFGGMPEVVNLFLVVLLAAYLSLYPMLFAGLLVKCFPNATLWRLVIAAPALWQLTEFLRGWVLSGFPWLQFGYTQIDGPMRGLAPLLGVDAITFLLMMISGFAALTVVKRRAWPLIPALVLLFAPWLARNYQWYQMNNDPTQVALVQGNIAQSLKWEPGMLDKTLGIYLKESRPYFRPDTLIIWPESAIPDFASGQTAFLEQLNGLLTLSGAHLITGVVDATRKGDSTEYDVYNSLIVLGNNSEYRYGDKNRYYKHHLVPFGEYVPMEDLLRPLAPFFNLPMSSFSRGDYVQPPLTAGKITLTAEICYEIILGEQVRQNMTDKTGVLLTVSNDAWFGRSSGPWQHFQMARMRALELGRPLLRATNNGITAVIAPDGSVTAQLPQFTQGTLSATITSASGFTPYYRMGSWPVWGATALFLVLALAKRRQTNERRLSFR</sequence>
<gene>
    <name evidence="9" type="primary">lnt</name>
    <name evidence="11" type="ORF">AYY18_16355</name>
</gene>
<evidence type="ECO:0000256" key="2">
    <source>
        <dbReference type="ARBA" id="ARBA00010065"/>
    </source>
</evidence>
<keyword evidence="6 9" id="KW-1133">Transmembrane helix</keyword>
<organism evidence="11 12">
    <name type="scientific">Morganella psychrotolerans</name>
    <dbReference type="NCBI Taxonomy" id="368603"/>
    <lineage>
        <taxon>Bacteria</taxon>
        <taxon>Pseudomonadati</taxon>
        <taxon>Pseudomonadota</taxon>
        <taxon>Gammaproteobacteria</taxon>
        <taxon>Enterobacterales</taxon>
        <taxon>Morganellaceae</taxon>
        <taxon>Morganella</taxon>
    </lineage>
</organism>
<feature type="transmembrane region" description="Helical" evidence="9">
    <location>
        <begin position="120"/>
        <end position="142"/>
    </location>
</feature>
<protein>
    <recommendedName>
        <fullName evidence="9">Apolipoprotein N-acyltransferase</fullName>
        <shortName evidence="9">ALP N-acyltransferase</shortName>
        <ecNumber evidence="9">2.3.1.269</ecNumber>
    </recommendedName>
</protein>
<evidence type="ECO:0000313" key="11">
    <source>
        <dbReference type="EMBL" id="OBU12290.1"/>
    </source>
</evidence>
<feature type="transmembrane region" description="Helical" evidence="9">
    <location>
        <begin position="192"/>
        <end position="208"/>
    </location>
</feature>
<comment type="function">
    <text evidence="9">Catalyzes the phospholipid dependent N-acylation of the N-terminal cysteine of apolipoprotein, the last step in lipoprotein maturation.</text>
</comment>
<dbReference type="CDD" id="cd07571">
    <property type="entry name" value="ALP_N-acyl_transferase"/>
    <property type="match status" value="1"/>
</dbReference>
<evidence type="ECO:0000313" key="12">
    <source>
        <dbReference type="Proteomes" id="UP000092377"/>
    </source>
</evidence>
<dbReference type="GO" id="GO:0005886">
    <property type="term" value="C:plasma membrane"/>
    <property type="evidence" value="ECO:0007669"/>
    <property type="project" value="UniProtKB-SubCell"/>
</dbReference>
<dbReference type="PANTHER" id="PTHR38686">
    <property type="entry name" value="APOLIPOPROTEIN N-ACYLTRANSFERASE"/>
    <property type="match status" value="1"/>
</dbReference>
<dbReference type="AlphaFoldDB" id="A0A1B8HRY4"/>
<feature type="transmembrane region" description="Helical" evidence="9">
    <location>
        <begin position="33"/>
        <end position="49"/>
    </location>
</feature>
<dbReference type="EMBL" id="LZEY01000007">
    <property type="protein sequence ID" value="OBU12290.1"/>
    <property type="molecule type" value="Genomic_DNA"/>
</dbReference>
<dbReference type="EC" id="2.3.1.269" evidence="9"/>
<comment type="subcellular location">
    <subcellularLocation>
        <location evidence="1 9">Cell membrane</location>
        <topology evidence="1 9">Multi-pass membrane protein</topology>
    </subcellularLocation>
</comment>
<name>A0A1B8HRY4_9GAMM</name>
<proteinExistence type="inferred from homology"/>
<dbReference type="InterPro" id="IPR045378">
    <property type="entry name" value="LNT_N"/>
</dbReference>
<dbReference type="HAMAP" id="MF_01148">
    <property type="entry name" value="Lnt"/>
    <property type="match status" value="1"/>
</dbReference>
<dbReference type="InterPro" id="IPR003010">
    <property type="entry name" value="C-N_Hydrolase"/>
</dbReference>
<dbReference type="GO" id="GO:0016410">
    <property type="term" value="F:N-acyltransferase activity"/>
    <property type="evidence" value="ECO:0007669"/>
    <property type="project" value="UniProtKB-UniRule"/>
</dbReference>
<dbReference type="UniPathway" id="UPA00666"/>
<dbReference type="NCBIfam" id="TIGR00546">
    <property type="entry name" value="lnt"/>
    <property type="match status" value="1"/>
</dbReference>
<feature type="transmembrane region" description="Helical" evidence="9">
    <location>
        <begin position="162"/>
        <end position="185"/>
    </location>
</feature>
<comment type="similarity">
    <text evidence="2 9">Belongs to the CN hydrolase family. Apolipoprotein N-acyltransferase subfamily.</text>
</comment>
<evidence type="ECO:0000256" key="3">
    <source>
        <dbReference type="ARBA" id="ARBA00022475"/>
    </source>
</evidence>
<dbReference type="PROSITE" id="PS50263">
    <property type="entry name" value="CN_HYDROLASE"/>
    <property type="match status" value="1"/>
</dbReference>
<dbReference type="InterPro" id="IPR036526">
    <property type="entry name" value="C-N_Hydrolase_sf"/>
</dbReference>
<dbReference type="Pfam" id="PF20154">
    <property type="entry name" value="LNT_N"/>
    <property type="match status" value="1"/>
</dbReference>
<dbReference type="OrthoDB" id="9804277at2"/>
<dbReference type="RefSeq" id="WP_067400200.1">
    <property type="nucleotide sequence ID" value="NZ_LZEY01000007.1"/>
</dbReference>
<evidence type="ECO:0000256" key="6">
    <source>
        <dbReference type="ARBA" id="ARBA00022989"/>
    </source>
</evidence>
<comment type="pathway">
    <text evidence="9">Protein modification; lipoprotein biosynthesis (N-acyl transfer).</text>
</comment>
<feature type="transmembrane region" description="Helical" evidence="9">
    <location>
        <begin position="56"/>
        <end position="76"/>
    </location>
</feature>
<dbReference type="SUPFAM" id="SSF56317">
    <property type="entry name" value="Carbon-nitrogen hydrolase"/>
    <property type="match status" value="1"/>
</dbReference>
<keyword evidence="7 9" id="KW-0472">Membrane</keyword>
<dbReference type="InterPro" id="IPR004563">
    <property type="entry name" value="Apolipo_AcylTrfase"/>
</dbReference>
<evidence type="ECO:0000256" key="9">
    <source>
        <dbReference type="HAMAP-Rule" id="MF_01148"/>
    </source>
</evidence>
<accession>A0A1B8HRY4</accession>
<dbReference type="Proteomes" id="UP000092377">
    <property type="component" value="Unassembled WGS sequence"/>
</dbReference>
<dbReference type="Gene3D" id="3.60.110.10">
    <property type="entry name" value="Carbon-nitrogen hydrolase"/>
    <property type="match status" value="1"/>
</dbReference>
<comment type="caution">
    <text evidence="11">The sequence shown here is derived from an EMBL/GenBank/DDBJ whole genome shotgun (WGS) entry which is preliminary data.</text>
</comment>
<dbReference type="PANTHER" id="PTHR38686:SF1">
    <property type="entry name" value="APOLIPOPROTEIN N-ACYLTRANSFERASE"/>
    <property type="match status" value="1"/>
</dbReference>
<keyword evidence="8 9" id="KW-0012">Acyltransferase</keyword>
<keyword evidence="12" id="KW-1185">Reference proteome</keyword>
<feature type="transmembrane region" description="Helical" evidence="9">
    <location>
        <begin position="88"/>
        <end position="113"/>
    </location>
</feature>
<evidence type="ECO:0000259" key="10">
    <source>
        <dbReference type="PROSITE" id="PS50263"/>
    </source>
</evidence>
<keyword evidence="3 9" id="KW-1003">Cell membrane</keyword>
<keyword evidence="11" id="KW-0449">Lipoprotein</keyword>
<evidence type="ECO:0000256" key="8">
    <source>
        <dbReference type="ARBA" id="ARBA00023315"/>
    </source>
</evidence>
<dbReference type="GO" id="GO:0042158">
    <property type="term" value="P:lipoprotein biosynthetic process"/>
    <property type="evidence" value="ECO:0007669"/>
    <property type="project" value="UniProtKB-UniRule"/>
</dbReference>
<keyword evidence="5 9" id="KW-0812">Transmembrane</keyword>
<evidence type="ECO:0000256" key="1">
    <source>
        <dbReference type="ARBA" id="ARBA00004651"/>
    </source>
</evidence>
<evidence type="ECO:0000256" key="7">
    <source>
        <dbReference type="ARBA" id="ARBA00023136"/>
    </source>
</evidence>
<reference evidence="12" key="1">
    <citation type="submission" date="2016-06" db="EMBL/GenBank/DDBJ databases">
        <authorList>
            <person name="Butler K."/>
        </authorList>
    </citation>
    <scope>NUCLEOTIDE SEQUENCE [LARGE SCALE GENOMIC DNA]</scope>
    <source>
        <strain evidence="12">GCSL-Mp20</strain>
    </source>
</reference>
<dbReference type="Pfam" id="PF00795">
    <property type="entry name" value="CN_hydrolase"/>
    <property type="match status" value="1"/>
</dbReference>
<feature type="transmembrane region" description="Helical" evidence="9">
    <location>
        <begin position="486"/>
        <end position="504"/>
    </location>
</feature>
<evidence type="ECO:0000256" key="4">
    <source>
        <dbReference type="ARBA" id="ARBA00022679"/>
    </source>
</evidence>
<comment type="catalytic activity">
    <reaction evidence="9">
        <text>N-terminal S-1,2-diacyl-sn-glyceryl-L-cysteinyl-[lipoprotein] + a glycerophospholipid = N-acyl-S-1,2-diacyl-sn-glyceryl-L-cysteinyl-[lipoprotein] + a 2-acyl-sn-glycero-3-phospholipid + H(+)</text>
        <dbReference type="Rhea" id="RHEA:48228"/>
        <dbReference type="Rhea" id="RHEA-COMP:14681"/>
        <dbReference type="Rhea" id="RHEA-COMP:14684"/>
        <dbReference type="ChEBI" id="CHEBI:15378"/>
        <dbReference type="ChEBI" id="CHEBI:136912"/>
        <dbReference type="ChEBI" id="CHEBI:140656"/>
        <dbReference type="ChEBI" id="CHEBI:140657"/>
        <dbReference type="ChEBI" id="CHEBI:140660"/>
        <dbReference type="EC" id="2.3.1.269"/>
    </reaction>
</comment>
<feature type="domain" description="CN hydrolase" evidence="10">
    <location>
        <begin position="226"/>
        <end position="476"/>
    </location>
</feature>
<evidence type="ECO:0000256" key="5">
    <source>
        <dbReference type="ARBA" id="ARBA00022692"/>
    </source>
</evidence>